<dbReference type="CDD" id="cd04301">
    <property type="entry name" value="NAT_SF"/>
    <property type="match status" value="1"/>
</dbReference>
<dbReference type="SUPFAM" id="SSF55729">
    <property type="entry name" value="Acyl-CoA N-acyltransferases (Nat)"/>
    <property type="match status" value="1"/>
</dbReference>
<name>A0A0D9VPM6_9ORYZ</name>
<dbReference type="FunFam" id="3.40.630.30:FF:000139">
    <property type="entry name" value="L-ornithine N5-acetyltransferase NATA1"/>
    <property type="match status" value="1"/>
</dbReference>
<accession>A0A0D9VPM6</accession>
<dbReference type="STRING" id="77586.A0A0D9VPM6"/>
<evidence type="ECO:0000313" key="4">
    <source>
        <dbReference type="EnsemblPlants" id="LPERR03G03630.1"/>
    </source>
</evidence>
<dbReference type="InterPro" id="IPR000182">
    <property type="entry name" value="GNAT_dom"/>
</dbReference>
<dbReference type="AlphaFoldDB" id="A0A0D9VPM6"/>
<dbReference type="Pfam" id="PF00583">
    <property type="entry name" value="Acetyltransf_1"/>
    <property type="match status" value="1"/>
</dbReference>
<reference evidence="5" key="2">
    <citation type="submission" date="2013-12" db="EMBL/GenBank/DDBJ databases">
        <authorList>
            <person name="Yu Y."/>
            <person name="Lee S."/>
            <person name="de Baynast K."/>
            <person name="Wissotski M."/>
            <person name="Liu L."/>
            <person name="Talag J."/>
            <person name="Goicoechea J."/>
            <person name="Angelova A."/>
            <person name="Jetty R."/>
            <person name="Kudrna D."/>
            <person name="Golser W."/>
            <person name="Rivera L."/>
            <person name="Zhang J."/>
            <person name="Wing R."/>
        </authorList>
    </citation>
    <scope>NUCLEOTIDE SEQUENCE</scope>
</reference>
<reference evidence="4 5" key="1">
    <citation type="submission" date="2012-08" db="EMBL/GenBank/DDBJ databases">
        <title>Oryza genome evolution.</title>
        <authorList>
            <person name="Wing R.A."/>
        </authorList>
    </citation>
    <scope>NUCLEOTIDE SEQUENCE</scope>
</reference>
<reference evidence="4" key="3">
    <citation type="submission" date="2015-04" db="UniProtKB">
        <authorList>
            <consortium name="EnsemblPlants"/>
        </authorList>
    </citation>
    <scope>IDENTIFICATION</scope>
</reference>
<dbReference type="EnsemblPlants" id="LPERR03G03630.1">
    <property type="protein sequence ID" value="LPERR03G03630.1"/>
    <property type="gene ID" value="LPERR03G03630"/>
</dbReference>
<dbReference type="InterPro" id="IPR051016">
    <property type="entry name" value="Diverse_Substrate_AcTransf"/>
</dbReference>
<evidence type="ECO:0000259" key="3">
    <source>
        <dbReference type="PROSITE" id="PS51186"/>
    </source>
</evidence>
<evidence type="ECO:0000256" key="1">
    <source>
        <dbReference type="ARBA" id="ARBA00022679"/>
    </source>
</evidence>
<proteinExistence type="predicted"/>
<dbReference type="HOGENOM" id="CLU_013985_41_0_1"/>
<dbReference type="GO" id="GO:0008080">
    <property type="term" value="F:N-acetyltransferase activity"/>
    <property type="evidence" value="ECO:0007669"/>
    <property type="project" value="TreeGrafter"/>
</dbReference>
<dbReference type="PANTHER" id="PTHR10545:SF29">
    <property type="entry name" value="GH14572P-RELATED"/>
    <property type="match status" value="1"/>
</dbReference>
<evidence type="ECO:0000256" key="2">
    <source>
        <dbReference type="ARBA" id="ARBA00023315"/>
    </source>
</evidence>
<organism evidence="4 5">
    <name type="scientific">Leersia perrieri</name>
    <dbReference type="NCBI Taxonomy" id="77586"/>
    <lineage>
        <taxon>Eukaryota</taxon>
        <taxon>Viridiplantae</taxon>
        <taxon>Streptophyta</taxon>
        <taxon>Embryophyta</taxon>
        <taxon>Tracheophyta</taxon>
        <taxon>Spermatophyta</taxon>
        <taxon>Magnoliopsida</taxon>
        <taxon>Liliopsida</taxon>
        <taxon>Poales</taxon>
        <taxon>Poaceae</taxon>
        <taxon>BOP clade</taxon>
        <taxon>Oryzoideae</taxon>
        <taxon>Oryzeae</taxon>
        <taxon>Oryzinae</taxon>
        <taxon>Leersia</taxon>
    </lineage>
</organism>
<dbReference type="Gene3D" id="3.40.630.30">
    <property type="match status" value="1"/>
</dbReference>
<dbReference type="PROSITE" id="PS51186">
    <property type="entry name" value="GNAT"/>
    <property type="match status" value="1"/>
</dbReference>
<evidence type="ECO:0000313" key="5">
    <source>
        <dbReference type="Proteomes" id="UP000032180"/>
    </source>
</evidence>
<feature type="domain" description="N-acetyltransferase" evidence="3">
    <location>
        <begin position="60"/>
        <end position="216"/>
    </location>
</feature>
<keyword evidence="5" id="KW-1185">Reference proteome</keyword>
<dbReference type="eggNOG" id="KOG3216">
    <property type="taxonomic scope" value="Eukaryota"/>
</dbReference>
<dbReference type="PANTHER" id="PTHR10545">
    <property type="entry name" value="DIAMINE N-ACETYLTRANSFERASE"/>
    <property type="match status" value="1"/>
</dbReference>
<keyword evidence="1" id="KW-0808">Transferase</keyword>
<dbReference type="InterPro" id="IPR016181">
    <property type="entry name" value="Acyl_CoA_acyltransferase"/>
</dbReference>
<dbReference type="Proteomes" id="UP000032180">
    <property type="component" value="Chromosome 3"/>
</dbReference>
<keyword evidence="2" id="KW-0012">Acyltransferase</keyword>
<protein>
    <recommendedName>
        <fullName evidence="3">N-acetyltransferase domain-containing protein</fullName>
    </recommendedName>
</protein>
<sequence>MATPTNPTTFSGEVWAELRLADAGDVPHIHALIHQMAEFELLTDLFAATHDLLTSTLFPSPPRPPFTSFTALILDLSPSPLPPTSTTIASLRLDLSASPLADPEAAAFASPHGGGRVTAGFVICFPNCSTFLSKPGLYVEDIFVRAPWRRRGLGRMMLSAVAGKAAELGMGRVEWCVLDWNKNAIDFYEGMGAEVLPQWRICRLTGAALDKYKGNREEEGSKAAE</sequence>
<dbReference type="Gramene" id="LPERR03G03630.1">
    <property type="protein sequence ID" value="LPERR03G03630.1"/>
    <property type="gene ID" value="LPERR03G03630"/>
</dbReference>